<keyword evidence="4" id="KW-0238">DNA-binding</keyword>
<organism evidence="8 9">
    <name type="scientific">Juglans regia</name>
    <name type="common">English walnut</name>
    <dbReference type="NCBI Taxonomy" id="51240"/>
    <lineage>
        <taxon>Eukaryota</taxon>
        <taxon>Viridiplantae</taxon>
        <taxon>Streptophyta</taxon>
        <taxon>Embryophyta</taxon>
        <taxon>Tracheophyta</taxon>
        <taxon>Spermatophyta</taxon>
        <taxon>Magnoliopsida</taxon>
        <taxon>eudicotyledons</taxon>
        <taxon>Gunneridae</taxon>
        <taxon>Pentapetalae</taxon>
        <taxon>rosids</taxon>
        <taxon>fabids</taxon>
        <taxon>Fagales</taxon>
        <taxon>Juglandaceae</taxon>
        <taxon>Juglans</taxon>
    </lineage>
</organism>
<dbReference type="SUPFAM" id="SSF54171">
    <property type="entry name" value="DNA-binding domain"/>
    <property type="match status" value="2"/>
</dbReference>
<dbReference type="GO" id="GO:0003700">
    <property type="term" value="F:DNA-binding transcription factor activity"/>
    <property type="evidence" value="ECO:0007669"/>
    <property type="project" value="InterPro"/>
</dbReference>
<evidence type="ECO:0000256" key="1">
    <source>
        <dbReference type="ARBA" id="ARBA00004123"/>
    </source>
</evidence>
<sequence length="656" mass="73303">MKSMENDYINNNSNDNNANWMGFSLSPHMTMEVSSGPPNHHQTHPPSAAVSTAVPANFFHSQPHLYYGIYHGTEGDASLYAPLSAMPLKSDGSLCMMEALDKSQPQAMGTTSTPKLENFFGGAAMGTNHYESNDREAMALSLDSMFYNQMPDHEANNQNCLDHFDQSSRNQEQPQQIQAQHYSYYSGFKSHAMILRDTRESQFADCNLQLPTMADDRVSGLKNWISRIYPVNQLGEQKMIGCMGDNGSESGAIGAMSCGDLHSLSLSVRSGSQSSCVTGSQRISPTVTDYIGMDTKKRGPEKVDQKQIVHRKSLDTFGQRTSQYRGVTRHRWTGRYEAHLWDNSCKKEGQSRKGRQVYLGGYDLEEKAARSYDLAALKYWGPSTHINFPLENYQKELDEMKNMTRQEYVAHLRRKSSGFSRGASIYRGVTRHHQHGRWQARIGRVAGNKDLYLGTFSTQEEAAEAYDIAAIKFRGVNAVTNFDITRYDVERIMASSTLLPGEVAKRSKETGSNTIEALDHLPTDKSNGESIISQKNNECESEWKTAELHQETDDKQPKTESYRTQFFSEGMIEQEVEDSANKRTHLSNVSSLVTSLSSSREGSPDRASHPMLFGLPTSSSKLLATPTGANSWNPSTQMRPALSMPDMRLLAAWTDA</sequence>
<keyword evidence="3" id="KW-0805">Transcription regulation</keyword>
<keyword evidence="6" id="KW-0539">Nucleus</keyword>
<dbReference type="GO" id="GO:0005634">
    <property type="term" value="C:nucleus"/>
    <property type="evidence" value="ECO:0007669"/>
    <property type="project" value="UniProtKB-SubCell"/>
</dbReference>
<dbReference type="InterPro" id="IPR036955">
    <property type="entry name" value="AP2/ERF_dom_sf"/>
</dbReference>
<dbReference type="SMART" id="SM00380">
    <property type="entry name" value="AP2"/>
    <property type="match status" value="2"/>
</dbReference>
<evidence type="ECO:0000313" key="8">
    <source>
        <dbReference type="Proteomes" id="UP000235220"/>
    </source>
</evidence>
<dbReference type="PANTHER" id="PTHR32467:SF235">
    <property type="entry name" value="AP2_ERF DOMAIN-CONTAINING PROTEIN"/>
    <property type="match status" value="1"/>
</dbReference>
<dbReference type="Gene3D" id="3.30.730.10">
    <property type="entry name" value="AP2/ERF domain"/>
    <property type="match status" value="2"/>
</dbReference>
<evidence type="ECO:0000256" key="4">
    <source>
        <dbReference type="ARBA" id="ARBA00023125"/>
    </source>
</evidence>
<dbReference type="Pfam" id="PF00847">
    <property type="entry name" value="AP2"/>
    <property type="match status" value="2"/>
</dbReference>
<dbReference type="PROSITE" id="PS51032">
    <property type="entry name" value="AP2_ERF"/>
    <property type="match status" value="2"/>
</dbReference>
<evidence type="ECO:0000256" key="2">
    <source>
        <dbReference type="ARBA" id="ARBA00022737"/>
    </source>
</evidence>
<dbReference type="FunFam" id="3.30.730.10:FF:000003">
    <property type="entry name" value="AP2-like ethylene-responsive transcription factor ANT"/>
    <property type="match status" value="1"/>
</dbReference>
<dbReference type="AlphaFoldDB" id="A0A2I4G048"/>
<name>A0A2I4G048_JUGRE</name>
<dbReference type="InterPro" id="IPR001471">
    <property type="entry name" value="AP2/ERF_dom"/>
</dbReference>
<dbReference type="SMR" id="A0A2I4G048"/>
<keyword evidence="2" id="KW-0677">Repeat</keyword>
<dbReference type="KEGG" id="jre:109003551"/>
<dbReference type="InterPro" id="IPR016177">
    <property type="entry name" value="DNA-bd_dom_sf"/>
</dbReference>
<evidence type="ECO:0000256" key="3">
    <source>
        <dbReference type="ARBA" id="ARBA00023015"/>
    </source>
</evidence>
<feature type="compositionally biased region" description="Basic and acidic residues" evidence="7">
    <location>
        <begin position="517"/>
        <end position="527"/>
    </location>
</feature>
<dbReference type="PANTHER" id="PTHR32467">
    <property type="entry name" value="AP2-LIKE ETHYLENE-RESPONSIVE TRANSCRIPTION FACTOR"/>
    <property type="match status" value="1"/>
</dbReference>
<dbReference type="FunFam" id="3.30.730.10:FF:000002">
    <property type="entry name" value="AP2-like ethylene-responsive transcription factor"/>
    <property type="match status" value="1"/>
</dbReference>
<dbReference type="FunCoup" id="A0A2I4G048">
    <property type="interactions" value="405"/>
</dbReference>
<proteinExistence type="predicted"/>
<evidence type="ECO:0000256" key="5">
    <source>
        <dbReference type="ARBA" id="ARBA00023163"/>
    </source>
</evidence>
<dbReference type="Gramene" id="Jr07_00180_p1">
    <property type="protein sequence ID" value="cds.Jr07_00180_p1"/>
    <property type="gene ID" value="Jr07_00180"/>
</dbReference>
<protein>
    <submittedName>
        <fullName evidence="9">AP2-like ethylene-responsive transcription factor ANT</fullName>
    </submittedName>
</protein>
<reference evidence="9" key="1">
    <citation type="submission" date="2025-08" db="UniProtKB">
        <authorList>
            <consortium name="RefSeq"/>
        </authorList>
    </citation>
    <scope>IDENTIFICATION</scope>
    <source>
        <tissue evidence="9">Leaves</tissue>
    </source>
</reference>
<evidence type="ECO:0000313" key="9">
    <source>
        <dbReference type="RefSeq" id="XP_018837269.1"/>
    </source>
</evidence>
<gene>
    <name evidence="9" type="primary">LOC109003551</name>
</gene>
<dbReference type="GO" id="GO:0003677">
    <property type="term" value="F:DNA binding"/>
    <property type="evidence" value="ECO:0007669"/>
    <property type="project" value="UniProtKB-KW"/>
</dbReference>
<keyword evidence="5" id="KW-0804">Transcription</keyword>
<feature type="region of interest" description="Disordered" evidence="7">
    <location>
        <begin position="504"/>
        <end position="530"/>
    </location>
</feature>
<dbReference type="GeneID" id="109003551"/>
<dbReference type="Proteomes" id="UP000235220">
    <property type="component" value="Chromosome 7"/>
</dbReference>
<evidence type="ECO:0000256" key="6">
    <source>
        <dbReference type="ARBA" id="ARBA00023242"/>
    </source>
</evidence>
<dbReference type="CDD" id="cd00018">
    <property type="entry name" value="AP2"/>
    <property type="match status" value="2"/>
</dbReference>
<accession>A0A2I4G048</accession>
<dbReference type="OrthoDB" id="207175at2759"/>
<comment type="subcellular location">
    <subcellularLocation>
        <location evidence="1">Nucleus</location>
    </subcellularLocation>
</comment>
<evidence type="ECO:0000256" key="7">
    <source>
        <dbReference type="SAM" id="MobiDB-lite"/>
    </source>
</evidence>
<dbReference type="PRINTS" id="PR00367">
    <property type="entry name" value="ETHRSPELEMNT"/>
</dbReference>
<keyword evidence="8" id="KW-1185">Reference proteome</keyword>
<dbReference type="STRING" id="51240.A0A2I4G048"/>
<dbReference type="RefSeq" id="XP_018837269.1">
    <property type="nucleotide sequence ID" value="XM_018981724.2"/>
</dbReference>